<comment type="caution">
    <text evidence="2">The sequence shown here is derived from an EMBL/GenBank/DDBJ whole genome shotgun (WGS) entry which is preliminary data.</text>
</comment>
<evidence type="ECO:0000256" key="1">
    <source>
        <dbReference type="SAM" id="MobiDB-lite"/>
    </source>
</evidence>
<dbReference type="EMBL" id="BONC01000095">
    <property type="protein sequence ID" value="GIF61237.1"/>
    <property type="molecule type" value="Genomic_DNA"/>
</dbReference>
<proteinExistence type="predicted"/>
<sequence length="49" mass="5334">MVDDDDLRDVAPEPAPALVSRQAMDRDDVARGDWSATLADQSTDPDYVA</sequence>
<protein>
    <submittedName>
        <fullName evidence="2">Uncharacterized protein</fullName>
    </submittedName>
</protein>
<dbReference type="Proteomes" id="UP000624325">
    <property type="component" value="Unassembled WGS sequence"/>
</dbReference>
<accession>A0ABQ4CEN2</accession>
<feature type="region of interest" description="Disordered" evidence="1">
    <location>
        <begin position="1"/>
        <end position="28"/>
    </location>
</feature>
<evidence type="ECO:0000313" key="3">
    <source>
        <dbReference type="Proteomes" id="UP000624325"/>
    </source>
</evidence>
<keyword evidence="3" id="KW-1185">Reference proteome</keyword>
<organism evidence="2 3">
    <name type="scientific">Asanoa iriomotensis</name>
    <dbReference type="NCBI Taxonomy" id="234613"/>
    <lineage>
        <taxon>Bacteria</taxon>
        <taxon>Bacillati</taxon>
        <taxon>Actinomycetota</taxon>
        <taxon>Actinomycetes</taxon>
        <taxon>Micromonosporales</taxon>
        <taxon>Micromonosporaceae</taxon>
        <taxon>Asanoa</taxon>
    </lineage>
</organism>
<evidence type="ECO:0000313" key="2">
    <source>
        <dbReference type="EMBL" id="GIF61237.1"/>
    </source>
</evidence>
<name>A0ABQ4CEN2_9ACTN</name>
<reference evidence="2 3" key="1">
    <citation type="submission" date="2021-01" db="EMBL/GenBank/DDBJ databases">
        <title>Whole genome shotgun sequence of Asanoa iriomotensis NBRC 100142.</title>
        <authorList>
            <person name="Komaki H."/>
            <person name="Tamura T."/>
        </authorList>
    </citation>
    <scope>NUCLEOTIDE SEQUENCE [LARGE SCALE GENOMIC DNA]</scope>
    <source>
        <strain evidence="2 3">NBRC 100142</strain>
    </source>
</reference>
<dbReference type="RefSeq" id="WP_203708054.1">
    <property type="nucleotide sequence ID" value="NZ_BONC01000095.1"/>
</dbReference>
<gene>
    <name evidence="2" type="ORF">Air01nite_73320</name>
</gene>